<dbReference type="PROSITE" id="PS51419">
    <property type="entry name" value="RAB"/>
    <property type="match status" value="1"/>
</dbReference>
<keyword evidence="6" id="KW-0378">Hydrolase</keyword>
<keyword evidence="5" id="KW-0547">Nucleotide-binding</keyword>
<evidence type="ECO:0000256" key="7">
    <source>
        <dbReference type="ARBA" id="ARBA00022842"/>
    </source>
</evidence>
<dbReference type="AlphaFoldDB" id="A0A0A1TUF5"/>
<feature type="compositionally biased region" description="Polar residues" evidence="10">
    <location>
        <begin position="96"/>
        <end position="108"/>
    </location>
</feature>
<dbReference type="KEGG" id="eiv:EIN_467860"/>
<keyword evidence="8" id="KW-0342">GTP-binding</keyword>
<evidence type="ECO:0000313" key="11">
    <source>
        <dbReference type="EMBL" id="ELP83672.1"/>
    </source>
</evidence>
<organism evidence="11 12">
    <name type="scientific">Entamoeba invadens IP1</name>
    <dbReference type="NCBI Taxonomy" id="370355"/>
    <lineage>
        <taxon>Eukaryota</taxon>
        <taxon>Amoebozoa</taxon>
        <taxon>Evosea</taxon>
        <taxon>Archamoebae</taxon>
        <taxon>Mastigamoebida</taxon>
        <taxon>Entamoebidae</taxon>
        <taxon>Entamoeba</taxon>
    </lineage>
</organism>
<evidence type="ECO:0000256" key="3">
    <source>
        <dbReference type="ARBA" id="ARBA00011984"/>
    </source>
</evidence>
<evidence type="ECO:0000256" key="4">
    <source>
        <dbReference type="ARBA" id="ARBA00022723"/>
    </source>
</evidence>
<dbReference type="EC" id="3.6.5.2" evidence="3"/>
<comment type="subcellular location">
    <subcellularLocation>
        <location evidence="2">Cytoplasm</location>
        <location evidence="2">Cytoskeleton</location>
    </subcellularLocation>
</comment>
<protein>
    <recommendedName>
        <fullName evidence="3">small monomeric GTPase</fullName>
        <ecNumber evidence="3">3.6.5.2</ecNumber>
    </recommendedName>
</protein>
<evidence type="ECO:0000313" key="12">
    <source>
        <dbReference type="Proteomes" id="UP000014680"/>
    </source>
</evidence>
<keyword evidence="12" id="KW-1185">Reference proteome</keyword>
<feature type="region of interest" description="Disordered" evidence="10">
    <location>
        <begin position="96"/>
        <end position="118"/>
    </location>
</feature>
<evidence type="ECO:0000256" key="10">
    <source>
        <dbReference type="SAM" id="MobiDB-lite"/>
    </source>
</evidence>
<name>A0A0A1TUF5_ENTIV</name>
<dbReference type="VEuPathDB" id="AmoebaDB:EIN_467860"/>
<comment type="cofactor">
    <cofactor evidence="1">
        <name>Mg(2+)</name>
        <dbReference type="ChEBI" id="CHEBI:18420"/>
    </cofactor>
</comment>
<dbReference type="SMART" id="SM00174">
    <property type="entry name" value="RHO"/>
    <property type="match status" value="1"/>
</dbReference>
<evidence type="ECO:0000256" key="2">
    <source>
        <dbReference type="ARBA" id="ARBA00004245"/>
    </source>
</evidence>
<proteinExistence type="predicted"/>
<dbReference type="InterPro" id="IPR027417">
    <property type="entry name" value="P-loop_NTPase"/>
</dbReference>
<evidence type="ECO:0000256" key="5">
    <source>
        <dbReference type="ARBA" id="ARBA00022741"/>
    </source>
</evidence>
<dbReference type="Pfam" id="PF00071">
    <property type="entry name" value="Ras"/>
    <property type="match status" value="1"/>
</dbReference>
<dbReference type="OrthoDB" id="8830751at2759"/>
<keyword evidence="9" id="KW-0963">Cytoplasm</keyword>
<keyword evidence="4" id="KW-0479">Metal-binding</keyword>
<evidence type="ECO:0000256" key="1">
    <source>
        <dbReference type="ARBA" id="ARBA00001946"/>
    </source>
</evidence>
<dbReference type="SMART" id="SM00175">
    <property type="entry name" value="RAB"/>
    <property type="match status" value="1"/>
</dbReference>
<dbReference type="GeneID" id="14882758"/>
<dbReference type="InterPro" id="IPR001806">
    <property type="entry name" value="Small_GTPase"/>
</dbReference>
<dbReference type="GO" id="GO:0007264">
    <property type="term" value="P:small GTPase-mediated signal transduction"/>
    <property type="evidence" value="ECO:0007669"/>
    <property type="project" value="InterPro"/>
</dbReference>
<dbReference type="Gene3D" id="3.40.50.300">
    <property type="entry name" value="P-loop containing nucleotide triphosphate hydrolases"/>
    <property type="match status" value="1"/>
</dbReference>
<dbReference type="PANTHER" id="PTHR24072">
    <property type="entry name" value="RHO FAMILY GTPASE"/>
    <property type="match status" value="1"/>
</dbReference>
<dbReference type="SUPFAM" id="SSF52540">
    <property type="entry name" value="P-loop containing nucleoside triphosphate hydrolases"/>
    <property type="match status" value="1"/>
</dbReference>
<dbReference type="InterPro" id="IPR003578">
    <property type="entry name" value="Small_GTPase_Rho"/>
</dbReference>
<sequence>MDSTPPPKDIRHPKDNTKEVYIRLKSLVDRIKSECEIEDIDNTDQTLLSLVDELEALYNVVRLRSQVSQKSELRRCTKLNSPRKSKKSENVIQNVIRTQDDSLPQSVDNTTTNTPNTTHKTISVTDINAPCGMPQSDKNVIQNVIMSCELQEETKEEVTGTCERCVFVGDENSGKTRLILSYNTERYPPHEFDKVDDLTFSTINTKNGPTKITVANAMENKELVAMRNILYASAKSVVICFSMGSQESYDDVINFWLPEVRNAKEGLPIILCGTASETTVVAEKEVEEIVKKENIFRFVQCNFMTGENVKELFETIGNSFEAQQQNACVIC</sequence>
<reference evidence="11 12" key="1">
    <citation type="submission" date="2012-10" db="EMBL/GenBank/DDBJ databases">
        <authorList>
            <person name="Zafar N."/>
            <person name="Inman J."/>
            <person name="Hall N."/>
            <person name="Lorenzi H."/>
            <person name="Caler E."/>
        </authorList>
    </citation>
    <scope>NUCLEOTIDE SEQUENCE [LARGE SCALE GENOMIC DNA]</scope>
    <source>
        <strain evidence="11 12">IP1</strain>
    </source>
</reference>
<dbReference type="GO" id="GO:0046872">
    <property type="term" value="F:metal ion binding"/>
    <property type="evidence" value="ECO:0007669"/>
    <property type="project" value="UniProtKB-KW"/>
</dbReference>
<feature type="compositionally biased region" description="Low complexity" evidence="10">
    <location>
        <begin position="109"/>
        <end position="118"/>
    </location>
</feature>
<dbReference type="RefSeq" id="XP_004183018.1">
    <property type="nucleotide sequence ID" value="XM_004182970.1"/>
</dbReference>
<dbReference type="PRINTS" id="PR00449">
    <property type="entry name" value="RASTRNSFRMNG"/>
</dbReference>
<evidence type="ECO:0000256" key="8">
    <source>
        <dbReference type="ARBA" id="ARBA00023134"/>
    </source>
</evidence>
<accession>A0A0A1TUF5</accession>
<evidence type="ECO:0000256" key="6">
    <source>
        <dbReference type="ARBA" id="ARBA00022801"/>
    </source>
</evidence>
<dbReference type="GO" id="GO:0003925">
    <property type="term" value="F:G protein activity"/>
    <property type="evidence" value="ECO:0007669"/>
    <property type="project" value="UniProtKB-EC"/>
</dbReference>
<keyword evidence="9" id="KW-0206">Cytoskeleton</keyword>
<evidence type="ECO:0000256" key="9">
    <source>
        <dbReference type="ARBA" id="ARBA00023212"/>
    </source>
</evidence>
<dbReference type="GO" id="GO:0005525">
    <property type="term" value="F:GTP binding"/>
    <property type="evidence" value="ECO:0007669"/>
    <property type="project" value="UniProtKB-KW"/>
</dbReference>
<dbReference type="EMBL" id="KB207240">
    <property type="protein sequence ID" value="ELP83672.1"/>
    <property type="molecule type" value="Genomic_DNA"/>
</dbReference>
<keyword evidence="7" id="KW-0460">Magnesium</keyword>
<dbReference type="Proteomes" id="UP000014680">
    <property type="component" value="Unassembled WGS sequence"/>
</dbReference>
<gene>
    <name evidence="11" type="ORF">EIN_467860</name>
</gene>
<dbReference type="GO" id="GO:0005856">
    <property type="term" value="C:cytoskeleton"/>
    <property type="evidence" value="ECO:0007669"/>
    <property type="project" value="UniProtKB-SubCell"/>
</dbReference>